<gene>
    <name evidence="2" type="ORF">AC579_2245</name>
</gene>
<dbReference type="Gene3D" id="1.20.1280.50">
    <property type="match status" value="1"/>
</dbReference>
<evidence type="ECO:0000313" key="2">
    <source>
        <dbReference type="EMBL" id="KXT18468.1"/>
    </source>
</evidence>
<dbReference type="Pfam" id="PF00646">
    <property type="entry name" value="F-box"/>
    <property type="match status" value="1"/>
</dbReference>
<dbReference type="AlphaFoldDB" id="A0A139IUN6"/>
<accession>A0A139IUN6</accession>
<reference evidence="2 3" key="1">
    <citation type="submission" date="2015-07" db="EMBL/GenBank/DDBJ databases">
        <title>Comparative genomics of the Sigatoka disease complex on banana suggests a link between parallel evolutionary changes in Pseudocercospora fijiensis and Pseudocercospora eumusae and increased virulence on the banana host.</title>
        <authorList>
            <person name="Chang T.-C."/>
            <person name="Salvucci A."/>
            <person name="Crous P.W."/>
            <person name="Stergiopoulos I."/>
        </authorList>
    </citation>
    <scope>NUCLEOTIDE SEQUENCE [LARGE SCALE GENOMIC DNA]</scope>
    <source>
        <strain evidence="2 3">CBS 116634</strain>
    </source>
</reference>
<sequence length="327" mass="37366">MQSTSLTPNPSRTTTLLHLPIEVEINVLSELPARDIQRCRRVCRHFRDIIDEKSNANLLLRPGQTRSRSKISKELAHVTDLAGVDFLEAFSRWLSRRAIWVIPETRHVISTAFCEHWAKEAMPESVKDTPETTDVPEFPLQWLSDTLLALHITAHTSINTRKDFGIDYTFSCPANMHASLMEFLVIISQGEEEGLKRFGITTQKVRQYGEEVLAKPDRLAAPIVTPKSIPPNVMLSKRPLTTIKSWWACRPNSNRDYVFPELHLNSLGDDEWLSAFLQIPEIPKTCNHLFAYCAGTDWTYRQLEKAEEGQALTELEKTAILEDIILY</sequence>
<name>A0A139IUN6_9PEZI</name>
<dbReference type="PROSITE" id="PS50181">
    <property type="entry name" value="FBOX"/>
    <property type="match status" value="1"/>
</dbReference>
<dbReference type="OrthoDB" id="3642669at2759"/>
<dbReference type="InterPro" id="IPR036047">
    <property type="entry name" value="F-box-like_dom_sf"/>
</dbReference>
<protein>
    <recommendedName>
        <fullName evidence="1">F-box domain-containing protein</fullName>
    </recommendedName>
</protein>
<organism evidence="2 3">
    <name type="scientific">Pseudocercospora musae</name>
    <dbReference type="NCBI Taxonomy" id="113226"/>
    <lineage>
        <taxon>Eukaryota</taxon>
        <taxon>Fungi</taxon>
        <taxon>Dikarya</taxon>
        <taxon>Ascomycota</taxon>
        <taxon>Pezizomycotina</taxon>
        <taxon>Dothideomycetes</taxon>
        <taxon>Dothideomycetidae</taxon>
        <taxon>Mycosphaerellales</taxon>
        <taxon>Mycosphaerellaceae</taxon>
        <taxon>Pseudocercospora</taxon>
    </lineage>
</organism>
<comment type="caution">
    <text evidence="2">The sequence shown here is derived from an EMBL/GenBank/DDBJ whole genome shotgun (WGS) entry which is preliminary data.</text>
</comment>
<evidence type="ECO:0000259" key="1">
    <source>
        <dbReference type="PROSITE" id="PS50181"/>
    </source>
</evidence>
<feature type="domain" description="F-box" evidence="1">
    <location>
        <begin position="13"/>
        <end position="59"/>
    </location>
</feature>
<dbReference type="Proteomes" id="UP000073492">
    <property type="component" value="Unassembled WGS sequence"/>
</dbReference>
<proteinExistence type="predicted"/>
<dbReference type="SMART" id="SM00256">
    <property type="entry name" value="FBOX"/>
    <property type="match status" value="1"/>
</dbReference>
<dbReference type="SUPFAM" id="SSF81383">
    <property type="entry name" value="F-box domain"/>
    <property type="match status" value="1"/>
</dbReference>
<evidence type="ECO:0000313" key="3">
    <source>
        <dbReference type="Proteomes" id="UP000073492"/>
    </source>
</evidence>
<dbReference type="EMBL" id="LFZO01000006">
    <property type="protein sequence ID" value="KXT18468.1"/>
    <property type="molecule type" value="Genomic_DNA"/>
</dbReference>
<dbReference type="InterPro" id="IPR001810">
    <property type="entry name" value="F-box_dom"/>
</dbReference>
<keyword evidence="3" id="KW-1185">Reference proteome</keyword>